<keyword evidence="14" id="KW-1185">Reference proteome</keyword>
<dbReference type="Proteomes" id="UP000235672">
    <property type="component" value="Unassembled WGS sequence"/>
</dbReference>
<keyword evidence="5" id="KW-0677">Repeat</keyword>
<feature type="compositionally biased region" description="Basic and acidic residues" evidence="11">
    <location>
        <begin position="16"/>
        <end position="25"/>
    </location>
</feature>
<evidence type="ECO:0000256" key="9">
    <source>
        <dbReference type="ARBA" id="ARBA00049405"/>
    </source>
</evidence>
<dbReference type="SUPFAM" id="SSF81338">
    <property type="entry name" value="Aquaporin-like"/>
    <property type="match status" value="1"/>
</dbReference>
<dbReference type="PANTHER" id="PTHR43829:SF9">
    <property type="entry name" value="AQUAPORIN-9"/>
    <property type="match status" value="1"/>
</dbReference>
<evidence type="ECO:0000256" key="12">
    <source>
        <dbReference type="SAM" id="Phobius"/>
    </source>
</evidence>
<feature type="transmembrane region" description="Helical" evidence="12">
    <location>
        <begin position="241"/>
        <end position="264"/>
    </location>
</feature>
<name>A0A2J6PKV0_9HELO</name>
<dbReference type="OrthoDB" id="3222at2759"/>
<evidence type="ECO:0000313" key="13">
    <source>
        <dbReference type="EMBL" id="PMD14634.1"/>
    </source>
</evidence>
<dbReference type="GO" id="GO:0015254">
    <property type="term" value="F:glycerol channel activity"/>
    <property type="evidence" value="ECO:0007669"/>
    <property type="project" value="TreeGrafter"/>
</dbReference>
<sequence length="347" mass="38243">MSDEKKSSGPSSPAISHDEHAKRLNPEGSSSDSEHKPYEEHGPGIDHHIPQDDVVQAEPQLWWSKTRHMIREPLAEFFGVFILILFGDGVVAQVVLSGGEKGSYQSISWGWGLGVMLGVYTAGISGAHLNPAVTFANCVYRKFPWWKWPGYAVAQVLGAMCAAGVVYGNYKSAIDVYEGGPNIRTVPGFSNHSTAGIFCTYPAAFMTRTGQFFSEFIASTILMFLIYVLQDNGNLGAGNLTPLMLFFVIFGIGACFGWETGYAINLARDFGPRLVSYMLGYGHEVWSAGNYYFWVPMVAPFFGCTFGGFLYDTFIFTGESPINTPWMGLKRILRPGHASRKKIHSHV</sequence>
<evidence type="ECO:0000256" key="1">
    <source>
        <dbReference type="ARBA" id="ARBA00004141"/>
    </source>
</evidence>
<feature type="transmembrane region" description="Helical" evidence="12">
    <location>
        <begin position="150"/>
        <end position="170"/>
    </location>
</feature>
<evidence type="ECO:0000256" key="3">
    <source>
        <dbReference type="ARBA" id="ARBA00022448"/>
    </source>
</evidence>
<feature type="transmembrane region" description="Helical" evidence="12">
    <location>
        <begin position="212"/>
        <end position="229"/>
    </location>
</feature>
<feature type="transmembrane region" description="Helical" evidence="12">
    <location>
        <begin position="74"/>
        <end position="96"/>
    </location>
</feature>
<gene>
    <name evidence="13" type="ORF">NA56DRAFT_635733</name>
</gene>
<dbReference type="Pfam" id="PF00230">
    <property type="entry name" value="MIP"/>
    <property type="match status" value="1"/>
</dbReference>
<proteinExistence type="inferred from homology"/>
<dbReference type="GO" id="GO:0015250">
    <property type="term" value="F:water channel activity"/>
    <property type="evidence" value="ECO:0007669"/>
    <property type="project" value="TreeGrafter"/>
</dbReference>
<dbReference type="NCBIfam" id="TIGR00861">
    <property type="entry name" value="MIP"/>
    <property type="match status" value="1"/>
</dbReference>
<dbReference type="PANTHER" id="PTHR43829">
    <property type="entry name" value="AQUAPORIN OR AQUAGLYCEROPORIN RELATED"/>
    <property type="match status" value="1"/>
</dbReference>
<feature type="region of interest" description="Disordered" evidence="11">
    <location>
        <begin position="1"/>
        <end position="50"/>
    </location>
</feature>
<feature type="transmembrane region" description="Helical" evidence="12">
    <location>
        <begin position="291"/>
        <end position="311"/>
    </location>
</feature>
<protein>
    <submittedName>
        <fullName evidence="13">Aquaporin</fullName>
    </submittedName>
</protein>
<evidence type="ECO:0000256" key="4">
    <source>
        <dbReference type="ARBA" id="ARBA00022692"/>
    </source>
</evidence>
<evidence type="ECO:0000256" key="5">
    <source>
        <dbReference type="ARBA" id="ARBA00022737"/>
    </source>
</evidence>
<keyword evidence="3 10" id="KW-0813">Transport</keyword>
<evidence type="ECO:0000313" key="14">
    <source>
        <dbReference type="Proteomes" id="UP000235672"/>
    </source>
</evidence>
<dbReference type="AlphaFoldDB" id="A0A2J6PKV0"/>
<evidence type="ECO:0000256" key="10">
    <source>
        <dbReference type="RuleBase" id="RU000477"/>
    </source>
</evidence>
<dbReference type="FunFam" id="1.20.1080.10:FF:000027">
    <property type="entry name" value="MIP aquaporin"/>
    <property type="match status" value="1"/>
</dbReference>
<comment type="catalytic activity">
    <reaction evidence="8">
        <text>H2O(in) = H2O(out)</text>
        <dbReference type="Rhea" id="RHEA:29667"/>
        <dbReference type="ChEBI" id="CHEBI:15377"/>
    </reaction>
</comment>
<dbReference type="CDD" id="cd00333">
    <property type="entry name" value="MIP"/>
    <property type="match status" value="1"/>
</dbReference>
<organism evidence="13 14">
    <name type="scientific">Hyaloscypha hepaticicola</name>
    <dbReference type="NCBI Taxonomy" id="2082293"/>
    <lineage>
        <taxon>Eukaryota</taxon>
        <taxon>Fungi</taxon>
        <taxon>Dikarya</taxon>
        <taxon>Ascomycota</taxon>
        <taxon>Pezizomycotina</taxon>
        <taxon>Leotiomycetes</taxon>
        <taxon>Helotiales</taxon>
        <taxon>Hyaloscyphaceae</taxon>
        <taxon>Hyaloscypha</taxon>
    </lineage>
</organism>
<dbReference type="PRINTS" id="PR00783">
    <property type="entry name" value="MINTRINSICP"/>
</dbReference>
<keyword evidence="7 12" id="KW-0472">Membrane</keyword>
<dbReference type="EMBL" id="KZ613520">
    <property type="protein sequence ID" value="PMD14634.1"/>
    <property type="molecule type" value="Genomic_DNA"/>
</dbReference>
<accession>A0A2J6PKV0</accession>
<comment type="similarity">
    <text evidence="2 10">Belongs to the MIP/aquaporin (TC 1.A.8) family.</text>
</comment>
<reference evidence="13 14" key="1">
    <citation type="submission" date="2016-05" db="EMBL/GenBank/DDBJ databases">
        <title>A degradative enzymes factory behind the ericoid mycorrhizal symbiosis.</title>
        <authorList>
            <consortium name="DOE Joint Genome Institute"/>
            <person name="Martino E."/>
            <person name="Morin E."/>
            <person name="Grelet G."/>
            <person name="Kuo A."/>
            <person name="Kohler A."/>
            <person name="Daghino S."/>
            <person name="Barry K."/>
            <person name="Choi C."/>
            <person name="Cichocki N."/>
            <person name="Clum A."/>
            <person name="Copeland A."/>
            <person name="Hainaut M."/>
            <person name="Haridas S."/>
            <person name="Labutti K."/>
            <person name="Lindquist E."/>
            <person name="Lipzen A."/>
            <person name="Khouja H.-R."/>
            <person name="Murat C."/>
            <person name="Ohm R."/>
            <person name="Olson A."/>
            <person name="Spatafora J."/>
            <person name="Veneault-Fourrey C."/>
            <person name="Henrissat B."/>
            <person name="Grigoriev I."/>
            <person name="Martin F."/>
            <person name="Perotto S."/>
        </authorList>
    </citation>
    <scope>NUCLEOTIDE SEQUENCE [LARGE SCALE GENOMIC DNA]</scope>
    <source>
        <strain evidence="13 14">UAMH 7357</strain>
    </source>
</reference>
<evidence type="ECO:0000256" key="7">
    <source>
        <dbReference type="ARBA" id="ARBA00023136"/>
    </source>
</evidence>
<dbReference type="InterPro" id="IPR000425">
    <property type="entry name" value="MIP"/>
</dbReference>
<dbReference type="Gene3D" id="1.20.1080.10">
    <property type="entry name" value="Glycerol uptake facilitator protein"/>
    <property type="match status" value="1"/>
</dbReference>
<feature type="compositionally biased region" description="Basic and acidic residues" evidence="11">
    <location>
        <begin position="32"/>
        <end position="50"/>
    </location>
</feature>
<keyword evidence="4 10" id="KW-0812">Transmembrane</keyword>
<dbReference type="InterPro" id="IPR023271">
    <property type="entry name" value="Aquaporin-like"/>
</dbReference>
<dbReference type="InterPro" id="IPR050363">
    <property type="entry name" value="MIP/Aquaporin"/>
</dbReference>
<evidence type="ECO:0000256" key="6">
    <source>
        <dbReference type="ARBA" id="ARBA00022989"/>
    </source>
</evidence>
<dbReference type="GO" id="GO:0005886">
    <property type="term" value="C:plasma membrane"/>
    <property type="evidence" value="ECO:0007669"/>
    <property type="project" value="TreeGrafter"/>
</dbReference>
<dbReference type="InterPro" id="IPR022357">
    <property type="entry name" value="MIP_CS"/>
</dbReference>
<keyword evidence="6 12" id="KW-1133">Transmembrane helix</keyword>
<comment type="catalytic activity">
    <reaction evidence="9">
        <text>glycerol(in) = glycerol(out)</text>
        <dbReference type="Rhea" id="RHEA:29675"/>
        <dbReference type="ChEBI" id="CHEBI:17754"/>
    </reaction>
</comment>
<evidence type="ECO:0000256" key="8">
    <source>
        <dbReference type="ARBA" id="ARBA00034651"/>
    </source>
</evidence>
<evidence type="ECO:0000256" key="11">
    <source>
        <dbReference type="SAM" id="MobiDB-lite"/>
    </source>
</evidence>
<feature type="transmembrane region" description="Helical" evidence="12">
    <location>
        <begin position="108"/>
        <end position="129"/>
    </location>
</feature>
<evidence type="ECO:0000256" key="2">
    <source>
        <dbReference type="ARBA" id="ARBA00006175"/>
    </source>
</evidence>
<dbReference type="STRING" id="1745343.A0A2J6PKV0"/>
<dbReference type="PROSITE" id="PS00221">
    <property type="entry name" value="MIP"/>
    <property type="match status" value="1"/>
</dbReference>
<comment type="subcellular location">
    <subcellularLocation>
        <location evidence="1">Membrane</location>
        <topology evidence="1">Multi-pass membrane protein</topology>
    </subcellularLocation>
</comment>